<evidence type="ECO:0000259" key="3">
    <source>
        <dbReference type="Pfam" id="PF00210"/>
    </source>
</evidence>
<keyword evidence="5" id="KW-1185">Reference proteome</keyword>
<dbReference type="InterPro" id="IPR008331">
    <property type="entry name" value="Ferritin_DPS_dom"/>
</dbReference>
<gene>
    <name evidence="4" type="ORF">ACFSQZ_11930</name>
</gene>
<dbReference type="PANTHER" id="PTHR42932:SF3">
    <property type="entry name" value="DNA PROTECTION DURING STARVATION PROTEIN"/>
    <property type="match status" value="1"/>
</dbReference>
<comment type="caution">
    <text evidence="4">The sequence shown here is derived from an EMBL/GenBank/DDBJ whole genome shotgun (WGS) entry which is preliminary data.</text>
</comment>
<evidence type="ECO:0000313" key="5">
    <source>
        <dbReference type="Proteomes" id="UP001597297"/>
    </source>
</evidence>
<dbReference type="CDD" id="cd01043">
    <property type="entry name" value="DPS"/>
    <property type="match status" value="1"/>
</dbReference>
<dbReference type="PROSITE" id="PS00819">
    <property type="entry name" value="DPS_2"/>
    <property type="match status" value="1"/>
</dbReference>
<dbReference type="PANTHER" id="PTHR42932">
    <property type="entry name" value="GENERAL STRESS PROTEIN 20U"/>
    <property type="match status" value="1"/>
</dbReference>
<dbReference type="PROSITE" id="PS00818">
    <property type="entry name" value="DPS_1"/>
    <property type="match status" value="1"/>
</dbReference>
<evidence type="ECO:0000256" key="2">
    <source>
        <dbReference type="RuleBase" id="RU003875"/>
    </source>
</evidence>
<evidence type="ECO:0000256" key="1">
    <source>
        <dbReference type="ARBA" id="ARBA00009497"/>
    </source>
</evidence>
<reference evidence="5" key="1">
    <citation type="journal article" date="2019" name="Int. J. Syst. Evol. Microbiol.">
        <title>The Global Catalogue of Microorganisms (GCM) 10K type strain sequencing project: providing services to taxonomists for standard genome sequencing and annotation.</title>
        <authorList>
            <consortium name="The Broad Institute Genomics Platform"/>
            <consortium name="The Broad Institute Genome Sequencing Center for Infectious Disease"/>
            <person name="Wu L."/>
            <person name="Ma J."/>
        </authorList>
    </citation>
    <scope>NUCLEOTIDE SEQUENCE [LARGE SCALE GENOMIC DNA]</scope>
    <source>
        <strain evidence="5">JCM 16545</strain>
    </source>
</reference>
<dbReference type="InterPro" id="IPR009078">
    <property type="entry name" value="Ferritin-like_SF"/>
</dbReference>
<dbReference type="InterPro" id="IPR012347">
    <property type="entry name" value="Ferritin-like"/>
</dbReference>
<dbReference type="InterPro" id="IPR023188">
    <property type="entry name" value="DPS_DNA-bd_CS"/>
</dbReference>
<dbReference type="EMBL" id="JBHUJC010000041">
    <property type="protein sequence ID" value="MFD2277180.1"/>
    <property type="molecule type" value="Genomic_DNA"/>
</dbReference>
<accession>A0ABW5E8A9</accession>
<dbReference type="PIRSF" id="PIRSF005900">
    <property type="entry name" value="Dps"/>
    <property type="match status" value="1"/>
</dbReference>
<dbReference type="Pfam" id="PF00210">
    <property type="entry name" value="Ferritin"/>
    <property type="match status" value="1"/>
</dbReference>
<proteinExistence type="inferred from homology"/>
<organism evidence="4 5">
    <name type="scientific">Rubritalea spongiae</name>
    <dbReference type="NCBI Taxonomy" id="430797"/>
    <lineage>
        <taxon>Bacteria</taxon>
        <taxon>Pseudomonadati</taxon>
        <taxon>Verrucomicrobiota</taxon>
        <taxon>Verrucomicrobiia</taxon>
        <taxon>Verrucomicrobiales</taxon>
        <taxon>Rubritaleaceae</taxon>
        <taxon>Rubritalea</taxon>
    </lineage>
</organism>
<comment type="similarity">
    <text evidence="1 2">Belongs to the Dps family.</text>
</comment>
<protein>
    <submittedName>
        <fullName evidence="4">Dps family protein</fullName>
    </submittedName>
</protein>
<dbReference type="Gene3D" id="1.20.1260.10">
    <property type="match status" value="1"/>
</dbReference>
<dbReference type="Proteomes" id="UP001597297">
    <property type="component" value="Unassembled WGS sequence"/>
</dbReference>
<dbReference type="SUPFAM" id="SSF47240">
    <property type="entry name" value="Ferritin-like"/>
    <property type="match status" value="1"/>
</dbReference>
<dbReference type="PRINTS" id="PR01346">
    <property type="entry name" value="HELNAPAPROT"/>
</dbReference>
<dbReference type="RefSeq" id="WP_377094039.1">
    <property type="nucleotide sequence ID" value="NZ_JBHSJM010000001.1"/>
</dbReference>
<name>A0ABW5E8A9_9BACT</name>
<sequence>MSNSNNPVVGALRQVVADCYALLGQTHLCHWNVRGPGFFALHTAFEEQYTELFAAVDELAERIRALGALAPGGLSNLAKLSPIEEIAEDSSAEAMVEHLAKANEIVVASLAKARDVAAEAEDSESEDLTIARIQVHQKTIWMLKSYLGE</sequence>
<dbReference type="InterPro" id="IPR002177">
    <property type="entry name" value="DPS_DNA-bd"/>
</dbReference>
<evidence type="ECO:0000313" key="4">
    <source>
        <dbReference type="EMBL" id="MFD2277180.1"/>
    </source>
</evidence>
<feature type="domain" description="Ferritin/DPS" evidence="3">
    <location>
        <begin position="11"/>
        <end position="148"/>
    </location>
</feature>